<keyword evidence="2" id="KW-1185">Reference proteome</keyword>
<accession>A0A372INT8</accession>
<evidence type="ECO:0000313" key="1">
    <source>
        <dbReference type="EMBL" id="RFU16544.1"/>
    </source>
</evidence>
<dbReference type="EMBL" id="QVQT01000004">
    <property type="protein sequence ID" value="RFU16544.1"/>
    <property type="molecule type" value="Genomic_DNA"/>
</dbReference>
<sequence>MQNAKDTFYIALRNRLASTNPARVMTLRSVTRPGIFVEEAEAAVAQQPLDIFILRWTEMKADTQLPSVLTQMTCEILYATAGTQNNAGLDRGRALEEMDYEVMQMIYPYCTRKMNYAVTPAASMETLVFWTEAVFGPVTTLRDRLSRIATVNVFAFQEQGEA</sequence>
<protein>
    <submittedName>
        <fullName evidence="1">Uncharacterized protein</fullName>
    </submittedName>
</protein>
<organism evidence="1 2">
    <name type="scientific">Paracidobacterium acidisoli</name>
    <dbReference type="NCBI Taxonomy" id="2303751"/>
    <lineage>
        <taxon>Bacteria</taxon>
        <taxon>Pseudomonadati</taxon>
        <taxon>Acidobacteriota</taxon>
        <taxon>Terriglobia</taxon>
        <taxon>Terriglobales</taxon>
        <taxon>Acidobacteriaceae</taxon>
        <taxon>Paracidobacterium</taxon>
    </lineage>
</organism>
<evidence type="ECO:0000313" key="2">
    <source>
        <dbReference type="Proteomes" id="UP000264702"/>
    </source>
</evidence>
<dbReference type="AlphaFoldDB" id="A0A372INT8"/>
<comment type="caution">
    <text evidence="1">The sequence shown here is derived from an EMBL/GenBank/DDBJ whole genome shotgun (WGS) entry which is preliminary data.</text>
</comment>
<name>A0A372INT8_9BACT</name>
<dbReference type="OrthoDB" id="118259at2"/>
<reference evidence="1 2" key="1">
    <citation type="submission" date="2018-08" db="EMBL/GenBank/DDBJ databases">
        <title>Acidipila sp. 4G-K13, an acidobacterium isolated from forest soil.</title>
        <authorList>
            <person name="Gao Z.-H."/>
            <person name="Qiu L.-H."/>
        </authorList>
    </citation>
    <scope>NUCLEOTIDE SEQUENCE [LARGE SCALE GENOMIC DNA]</scope>
    <source>
        <strain evidence="1 2">4G-K13</strain>
    </source>
</reference>
<gene>
    <name evidence="1" type="ORF">D0Y96_12510</name>
</gene>
<proteinExistence type="predicted"/>
<dbReference type="Proteomes" id="UP000264702">
    <property type="component" value="Unassembled WGS sequence"/>
</dbReference>